<keyword evidence="5 8" id="KW-1133">Transmembrane helix</keyword>
<evidence type="ECO:0000313" key="9">
    <source>
        <dbReference type="EMBL" id="VDM28964.1"/>
    </source>
</evidence>
<dbReference type="GO" id="GO:0046961">
    <property type="term" value="F:proton-transporting ATPase activity, rotational mechanism"/>
    <property type="evidence" value="ECO:0007669"/>
    <property type="project" value="InterPro"/>
</dbReference>
<dbReference type="GO" id="GO:0033179">
    <property type="term" value="C:proton-transporting V-type ATPase, V0 domain"/>
    <property type="evidence" value="ECO:0007669"/>
    <property type="project" value="InterPro"/>
</dbReference>
<feature type="transmembrane region" description="Helical" evidence="8">
    <location>
        <begin position="20"/>
        <end position="38"/>
    </location>
</feature>
<keyword evidence="3 8" id="KW-0813">Transport</keyword>
<feature type="transmembrane region" description="Helical" evidence="8">
    <location>
        <begin position="225"/>
        <end position="250"/>
    </location>
</feature>
<dbReference type="AlphaFoldDB" id="A0A183U428"/>
<evidence type="ECO:0000256" key="8">
    <source>
        <dbReference type="RuleBase" id="RU361189"/>
    </source>
</evidence>
<keyword evidence="6 8" id="KW-0406">Ion transport</keyword>
<dbReference type="InterPro" id="IPR002490">
    <property type="entry name" value="V-ATPase_116kDa_su"/>
</dbReference>
<gene>
    <name evidence="9" type="ORF">TCNE_LOCUS3247</name>
</gene>
<evidence type="ECO:0000256" key="4">
    <source>
        <dbReference type="ARBA" id="ARBA00022692"/>
    </source>
</evidence>
<keyword evidence="10" id="KW-1185">Reference proteome</keyword>
<evidence type="ECO:0000256" key="5">
    <source>
        <dbReference type="ARBA" id="ARBA00022989"/>
    </source>
</evidence>
<keyword evidence="8" id="KW-0375">Hydrogen ion transport</keyword>
<evidence type="ECO:0000313" key="10">
    <source>
        <dbReference type="Proteomes" id="UP000050794"/>
    </source>
</evidence>
<feature type="transmembrane region" description="Helical" evidence="8">
    <location>
        <begin position="315"/>
        <end position="337"/>
    </location>
</feature>
<sequence>MLTDMVKLLSFSGYVLGYEYPSSNCAPSLLIGLINMFMMKDRPSGFVNETSGAVYSQCYLDLWYPGQSFFETLFVLVAAACIPVMLCAKPYMLWKEHKQTVAAGVANLGFIETILLVVAMVQIPILLFAKPTSVRADVNGDDADAHVVQTDAARAARASGAAHGDGPFNLGDIMVYQAIHTIEFALGCISHTASYLRLWALSLAHAQLSDVLWSMVFRQAFAVNGYLGVIATYVIFFAFAFLSLSILVLMEGLSAFLHALRLHWFVFVDELLFCCTMISRFYFVIFTSRWNLRHLIDVEVHSINIYAISRAYEKIITILTSSCGFMWRFTVVIYIYIHMYIYI</sequence>
<dbReference type="PANTHER" id="PTHR11629">
    <property type="entry name" value="VACUOLAR PROTON ATPASES"/>
    <property type="match status" value="1"/>
</dbReference>
<protein>
    <recommendedName>
        <fullName evidence="8">V-type proton ATPase subunit a</fullName>
    </recommendedName>
</protein>
<keyword evidence="4 8" id="KW-0812">Transmembrane</keyword>
<evidence type="ECO:0000256" key="7">
    <source>
        <dbReference type="ARBA" id="ARBA00023136"/>
    </source>
</evidence>
<accession>A0A183U428</accession>
<dbReference type="Proteomes" id="UP000050794">
    <property type="component" value="Unassembled WGS sequence"/>
</dbReference>
<dbReference type="WBParaSite" id="TCNE_0000324801-mRNA-1">
    <property type="protein sequence ID" value="TCNE_0000324801-mRNA-1"/>
    <property type="gene ID" value="TCNE_0000324801"/>
</dbReference>
<feature type="transmembrane region" description="Helical" evidence="8">
    <location>
        <begin position="73"/>
        <end position="93"/>
    </location>
</feature>
<feature type="transmembrane region" description="Helical" evidence="8">
    <location>
        <begin position="262"/>
        <end position="283"/>
    </location>
</feature>
<comment type="similarity">
    <text evidence="2 8">Belongs to the V-ATPase 116 kDa subunit family.</text>
</comment>
<reference evidence="11" key="1">
    <citation type="submission" date="2016-06" db="UniProtKB">
        <authorList>
            <consortium name="WormBaseParasite"/>
        </authorList>
    </citation>
    <scope>IDENTIFICATION</scope>
</reference>
<dbReference type="GO" id="GO:0051117">
    <property type="term" value="F:ATPase binding"/>
    <property type="evidence" value="ECO:0007669"/>
    <property type="project" value="TreeGrafter"/>
</dbReference>
<comment type="subcellular location">
    <subcellularLocation>
        <location evidence="1">Membrane</location>
        <topology evidence="1">Multi-pass membrane protein</topology>
    </subcellularLocation>
</comment>
<evidence type="ECO:0000313" key="11">
    <source>
        <dbReference type="WBParaSite" id="TCNE_0000324801-mRNA-1"/>
    </source>
</evidence>
<dbReference type="Pfam" id="PF01496">
    <property type="entry name" value="V_ATPase_I"/>
    <property type="match status" value="1"/>
</dbReference>
<evidence type="ECO:0000256" key="1">
    <source>
        <dbReference type="ARBA" id="ARBA00004141"/>
    </source>
</evidence>
<keyword evidence="7 8" id="KW-0472">Membrane</keyword>
<proteinExistence type="inferred from homology"/>
<dbReference type="EMBL" id="UYWY01003967">
    <property type="protein sequence ID" value="VDM28964.1"/>
    <property type="molecule type" value="Genomic_DNA"/>
</dbReference>
<dbReference type="GO" id="GO:0016471">
    <property type="term" value="C:vacuolar proton-transporting V-type ATPase complex"/>
    <property type="evidence" value="ECO:0007669"/>
    <property type="project" value="TreeGrafter"/>
</dbReference>
<name>A0A183U428_TOXCA</name>
<evidence type="ECO:0000256" key="3">
    <source>
        <dbReference type="ARBA" id="ARBA00022448"/>
    </source>
</evidence>
<reference evidence="9 10" key="2">
    <citation type="submission" date="2018-11" db="EMBL/GenBank/DDBJ databases">
        <authorList>
            <consortium name="Pathogen Informatics"/>
        </authorList>
    </citation>
    <scope>NUCLEOTIDE SEQUENCE [LARGE SCALE GENOMIC DNA]</scope>
</reference>
<dbReference type="GO" id="GO:0007035">
    <property type="term" value="P:vacuolar acidification"/>
    <property type="evidence" value="ECO:0007669"/>
    <property type="project" value="TreeGrafter"/>
</dbReference>
<comment type="function">
    <text evidence="8">Essential component of the vacuolar proton pump (V-ATPase), a multimeric enzyme that catalyzes the translocation of protons across the membranes. Required for assembly and activity of the V-ATPase.</text>
</comment>
<dbReference type="GO" id="GO:0005886">
    <property type="term" value="C:plasma membrane"/>
    <property type="evidence" value="ECO:0007669"/>
    <property type="project" value="TreeGrafter"/>
</dbReference>
<dbReference type="PANTHER" id="PTHR11629:SF63">
    <property type="entry name" value="V-TYPE PROTON ATPASE SUBUNIT A"/>
    <property type="match status" value="1"/>
</dbReference>
<organism evidence="10 11">
    <name type="scientific">Toxocara canis</name>
    <name type="common">Canine roundworm</name>
    <dbReference type="NCBI Taxonomy" id="6265"/>
    <lineage>
        <taxon>Eukaryota</taxon>
        <taxon>Metazoa</taxon>
        <taxon>Ecdysozoa</taxon>
        <taxon>Nematoda</taxon>
        <taxon>Chromadorea</taxon>
        <taxon>Rhabditida</taxon>
        <taxon>Spirurina</taxon>
        <taxon>Ascaridomorpha</taxon>
        <taxon>Ascaridoidea</taxon>
        <taxon>Toxocaridae</taxon>
        <taxon>Toxocara</taxon>
    </lineage>
</organism>
<evidence type="ECO:0000256" key="2">
    <source>
        <dbReference type="ARBA" id="ARBA00009904"/>
    </source>
</evidence>
<evidence type="ECO:0000256" key="6">
    <source>
        <dbReference type="ARBA" id="ARBA00023065"/>
    </source>
</evidence>
<feature type="transmembrane region" description="Helical" evidence="8">
    <location>
        <begin position="105"/>
        <end position="129"/>
    </location>
</feature>